<feature type="domain" description="Beta-lactamase-related" evidence="2">
    <location>
        <begin position="114"/>
        <end position="401"/>
    </location>
</feature>
<dbReference type="InterPro" id="IPR050789">
    <property type="entry name" value="Diverse_Enzym_Activities"/>
</dbReference>
<evidence type="ECO:0000259" key="2">
    <source>
        <dbReference type="Pfam" id="PF00144"/>
    </source>
</evidence>
<accession>A0ABT2PMP5</accession>
<feature type="chain" id="PRO_5047451033" evidence="1">
    <location>
        <begin position="37"/>
        <end position="449"/>
    </location>
</feature>
<name>A0ABT2PMP5_9BURK</name>
<dbReference type="RefSeq" id="WP_261500998.1">
    <property type="nucleotide sequence ID" value="NZ_JAODYH010000006.1"/>
</dbReference>
<dbReference type="EMBL" id="JAODYH010000006">
    <property type="protein sequence ID" value="MCT9811751.1"/>
    <property type="molecule type" value="Genomic_DNA"/>
</dbReference>
<dbReference type="InterPro" id="IPR012338">
    <property type="entry name" value="Beta-lactam/transpept-like"/>
</dbReference>
<proteinExistence type="predicted"/>
<comment type="caution">
    <text evidence="3">The sequence shown here is derived from an EMBL/GenBank/DDBJ whole genome shotgun (WGS) entry which is preliminary data.</text>
</comment>
<dbReference type="PANTHER" id="PTHR43283:SF7">
    <property type="entry name" value="BETA-LACTAMASE-RELATED DOMAIN-CONTAINING PROTEIN"/>
    <property type="match status" value="1"/>
</dbReference>
<gene>
    <name evidence="3" type="ORF">N0K08_13970</name>
</gene>
<dbReference type="SUPFAM" id="SSF56601">
    <property type="entry name" value="beta-lactamase/transpeptidase-like"/>
    <property type="match status" value="1"/>
</dbReference>
<evidence type="ECO:0000313" key="3">
    <source>
        <dbReference type="EMBL" id="MCT9811751.1"/>
    </source>
</evidence>
<protein>
    <submittedName>
        <fullName evidence="3">Beta-lactamase family protein</fullName>
    </submittedName>
</protein>
<feature type="signal peptide" evidence="1">
    <location>
        <begin position="1"/>
        <end position="36"/>
    </location>
</feature>
<reference evidence="3 4" key="1">
    <citation type="submission" date="2022-09" db="EMBL/GenBank/DDBJ databases">
        <title>Draft genome of isolate Be4.</title>
        <authorList>
            <person name="Sanchez-Castro I."/>
            <person name="Martinez-Rodriguez P."/>
            <person name="Descostes M."/>
            <person name="Merroun M."/>
        </authorList>
    </citation>
    <scope>NUCLEOTIDE SEQUENCE [LARGE SCALE GENOMIC DNA]</scope>
    <source>
        <strain evidence="3 4">Be4</strain>
    </source>
</reference>
<dbReference type="Pfam" id="PF00144">
    <property type="entry name" value="Beta-lactamase"/>
    <property type="match status" value="1"/>
</dbReference>
<dbReference type="Gene3D" id="3.40.710.10">
    <property type="entry name" value="DD-peptidase/beta-lactamase superfamily"/>
    <property type="match status" value="1"/>
</dbReference>
<dbReference type="InterPro" id="IPR001466">
    <property type="entry name" value="Beta-lactam-related"/>
</dbReference>
<dbReference type="PANTHER" id="PTHR43283">
    <property type="entry name" value="BETA-LACTAMASE-RELATED"/>
    <property type="match status" value="1"/>
</dbReference>
<sequence length="449" mass="48248">MSVFTSSRSMSPHAPHWRLRALACAALLCLSATGHAQDAAVPAVSAPAQDLVAPRVTRANWLMPANIRWAMRNTRLVVPTAGIRHADVAAELPEGASLALDDMRLAMPEGRTATFAQYLAGNRVDGLLVLHRGRVVHERYYGGMDMHDAHGWASMSKSVIGLLAAQLVEEGRLDPAAPVSRYVPELADTPFGKATVQQNLDMEVALAYLPQLPPDIGLFTAAGLLPAREGMPGTIHDFLLTATRSMEASHGSTFYYQNGATESVAWALRRITGKALAQLVGERLWRPMGAQDDAYFSVDAAGVEFAAGGLSSTLRDAARFGELVRNQGRIGGRQVVPREALARILRAPSAGNQERLARAGRNQTGYGNFWWYPGDTQGALYASGRFGQRLYVDPANELTLVQFGAYADTRARSVSGNQAAAAHENELRSGDALVALARAIEERLAGAGR</sequence>
<keyword evidence="1" id="KW-0732">Signal</keyword>
<dbReference type="Proteomes" id="UP001525968">
    <property type="component" value="Unassembled WGS sequence"/>
</dbReference>
<evidence type="ECO:0000313" key="4">
    <source>
        <dbReference type="Proteomes" id="UP001525968"/>
    </source>
</evidence>
<evidence type="ECO:0000256" key="1">
    <source>
        <dbReference type="SAM" id="SignalP"/>
    </source>
</evidence>
<organism evidence="3 4">
    <name type="scientific">Acidovorax bellezanensis</name>
    <dbReference type="NCBI Taxonomy" id="2976702"/>
    <lineage>
        <taxon>Bacteria</taxon>
        <taxon>Pseudomonadati</taxon>
        <taxon>Pseudomonadota</taxon>
        <taxon>Betaproteobacteria</taxon>
        <taxon>Burkholderiales</taxon>
        <taxon>Comamonadaceae</taxon>
        <taxon>Acidovorax</taxon>
    </lineage>
</organism>
<keyword evidence="4" id="KW-1185">Reference proteome</keyword>